<feature type="chain" id="PRO_5043595587" description="Calcium-activated chloride channel N-terminal domain-containing protein" evidence="2">
    <location>
        <begin position="23"/>
        <end position="1201"/>
    </location>
</feature>
<dbReference type="Gene3D" id="3.40.50.410">
    <property type="entry name" value="von Willebrand factor, type A domain"/>
    <property type="match status" value="1"/>
</dbReference>
<keyword evidence="1" id="KW-0812">Transmembrane</keyword>
<evidence type="ECO:0000313" key="5">
    <source>
        <dbReference type="Proteomes" id="UP001497623"/>
    </source>
</evidence>
<comment type="caution">
    <text evidence="4">The sequence shown here is derived from an EMBL/GenBank/DDBJ whole genome shotgun (WGS) entry which is preliminary data.</text>
</comment>
<dbReference type="GO" id="GO:0032991">
    <property type="term" value="C:protein-containing complex"/>
    <property type="evidence" value="ECO:0007669"/>
    <property type="project" value="UniProtKB-ARBA"/>
</dbReference>
<evidence type="ECO:0000256" key="2">
    <source>
        <dbReference type="SAM" id="SignalP"/>
    </source>
</evidence>
<dbReference type="CDD" id="cd00198">
    <property type="entry name" value="vWFA"/>
    <property type="match status" value="1"/>
</dbReference>
<feature type="signal peptide" evidence="2">
    <location>
        <begin position="1"/>
        <end position="22"/>
    </location>
</feature>
<dbReference type="InterPro" id="IPR036465">
    <property type="entry name" value="vWFA_dom_sf"/>
</dbReference>
<keyword evidence="1" id="KW-0472">Membrane</keyword>
<dbReference type="AlphaFoldDB" id="A0AAV2RK49"/>
<evidence type="ECO:0000313" key="4">
    <source>
        <dbReference type="EMBL" id="CAL4125495.1"/>
    </source>
</evidence>
<proteinExistence type="predicted"/>
<reference evidence="4 5" key="1">
    <citation type="submission" date="2024-05" db="EMBL/GenBank/DDBJ databases">
        <authorList>
            <person name="Wallberg A."/>
        </authorList>
    </citation>
    <scope>NUCLEOTIDE SEQUENCE [LARGE SCALE GENOMIC DNA]</scope>
</reference>
<gene>
    <name evidence="4" type="ORF">MNOR_LOCUS25155</name>
</gene>
<evidence type="ECO:0000259" key="3">
    <source>
        <dbReference type="Pfam" id="PF08434"/>
    </source>
</evidence>
<evidence type="ECO:0000256" key="1">
    <source>
        <dbReference type="SAM" id="Phobius"/>
    </source>
</evidence>
<protein>
    <recommendedName>
        <fullName evidence="3">Calcium-activated chloride channel N-terminal domain-containing protein</fullName>
    </recommendedName>
</protein>
<feature type="domain" description="Calcium-activated chloride channel N-terminal" evidence="3">
    <location>
        <begin position="214"/>
        <end position="257"/>
    </location>
</feature>
<sequence length="1201" mass="131954">MLGGPLLSLLVVAVALVPAAYSGGSSGSYHQGSLRLVDRGYEGLVVAVNDQIPYTECQSLLQGLKGVLTDFSSQLFAVTKGHASLRDVTVKLPQSWTFGDGTCYIYGPHTITASSSTPNVLISPSHLVGSGATVQQSQGCGRPGDFIQLGSSLIASSANGSYSRAAHLLLTQWIKFRWGVFSEHGYEGDPLYPSKFRDPVRGKFRANRCMPKDSDSVFCSVEDHMPEAPTKHNAQCRGRPVWEVITQSKDFKYGSEMPSNQSFAFVPSFHFTQDGPPRIVLVVEDTEVMNIQQRWEFLRKGIRRMMVYDVPDGARVGLIVFNSVARTAITISEIDSVSDIRMRIGSSLPRNPSRIPESHKCLLCGLQEAVRAINSDESTNVGGTVIFLTAAGGSASHRELEQMIHLAIERKIRVEAVLYPFMEHHVTPNDDIALRQLVASTEGSVFTIIDEGVGSDSKVSMMVALMDALLAAVRHSAPSPAFTAPLLVYNSVYPGGSADMAEGLFTLDSSLGYDVTFAVYYYDLSHVGNTIKLTSPSEKILTSVDMQEDGDANVIFVKLVTAERGTWRYQVENLAESQQALYIQVTALENPGQQVDLKVWTSAASNTVNLDGSSSPVIVYAELKDNLQPILKAQVVGILKRQGANATGSLYQPIYFDLYDIGYGDPDITAGDGVYSRYLPQLPAHYGHQGQYELIISVDNNKHQANIPFSHIFSNSINYENWDHSFCCGSFVHYGQVKPMKEFQRSKLYGVLTLASRSNEDKIPPSRILDLRTEVNFTTREVFLHWTAPGDDYDWGRAHFYEAVLAISWSEAKAFGGKRVMNMPVPLSVRSTQSIPIIVDQYDQNIYVAIRAVDEVGNYGGLSNIAAVWVPAPPTTTTPSTTTQRVYHIIPTDVISEPLESEMTQSVKLAGLDVEEWAIILGSVTGALIIIAVITIFCYLHVAQHRHDQNKKDHEKHDGNKSVIIKTNSHLELDEYDNVETYGSPIKTVEIVSTDGRALSPVPSWNATSLLHEHEKRHSSADLALETANLGQAVYQNVTGPFPDVTLISQPTSSAPPSSSTAQAEHLEYHASYPQSSYNPTQPYMSQSCYTQENFPPYNTLLPQLQNTLECIPEGIIHPSEMSYTQALPSYPIPTVRSVPTSYSQPTQFIPMSTNEVTVHEPYRFKVPPPVAPKPPPLAVVGATAVDTTDGESLRRNVTQV</sequence>
<organism evidence="4 5">
    <name type="scientific">Meganyctiphanes norvegica</name>
    <name type="common">Northern krill</name>
    <name type="synonym">Thysanopoda norvegica</name>
    <dbReference type="NCBI Taxonomy" id="48144"/>
    <lineage>
        <taxon>Eukaryota</taxon>
        <taxon>Metazoa</taxon>
        <taxon>Ecdysozoa</taxon>
        <taxon>Arthropoda</taxon>
        <taxon>Crustacea</taxon>
        <taxon>Multicrustacea</taxon>
        <taxon>Malacostraca</taxon>
        <taxon>Eumalacostraca</taxon>
        <taxon>Eucarida</taxon>
        <taxon>Euphausiacea</taxon>
        <taxon>Euphausiidae</taxon>
        <taxon>Meganyctiphanes</taxon>
    </lineage>
</organism>
<keyword evidence="1" id="KW-1133">Transmembrane helix</keyword>
<dbReference type="SUPFAM" id="SSF53300">
    <property type="entry name" value="vWA-like"/>
    <property type="match status" value="1"/>
</dbReference>
<dbReference type="EMBL" id="CAXKWB010023683">
    <property type="protein sequence ID" value="CAL4125495.1"/>
    <property type="molecule type" value="Genomic_DNA"/>
</dbReference>
<accession>A0AAV2RK49</accession>
<feature type="domain" description="Calcium-activated chloride channel N-terminal" evidence="3">
    <location>
        <begin position="35"/>
        <end position="196"/>
    </location>
</feature>
<dbReference type="Pfam" id="PF08434">
    <property type="entry name" value="CLCA"/>
    <property type="match status" value="2"/>
</dbReference>
<keyword evidence="2" id="KW-0732">Signal</keyword>
<name>A0AAV2RK49_MEGNR</name>
<feature type="transmembrane region" description="Helical" evidence="1">
    <location>
        <begin position="917"/>
        <end position="942"/>
    </location>
</feature>
<dbReference type="Proteomes" id="UP001497623">
    <property type="component" value="Unassembled WGS sequence"/>
</dbReference>
<keyword evidence="5" id="KW-1185">Reference proteome</keyword>
<dbReference type="InterPro" id="IPR013642">
    <property type="entry name" value="CLCA_N"/>
</dbReference>